<feature type="domain" description="F-box" evidence="2">
    <location>
        <begin position="77"/>
        <end position="130"/>
    </location>
</feature>
<dbReference type="InterPro" id="IPR036047">
    <property type="entry name" value="F-box-like_dom_sf"/>
</dbReference>
<evidence type="ECO:0000259" key="2">
    <source>
        <dbReference type="Pfam" id="PF12937"/>
    </source>
</evidence>
<feature type="region of interest" description="Disordered" evidence="1">
    <location>
        <begin position="499"/>
        <end position="524"/>
    </location>
</feature>
<dbReference type="Gene3D" id="1.20.1280.50">
    <property type="match status" value="1"/>
</dbReference>
<organism evidence="3 4">
    <name type="scientific">Calocera cornea HHB12733</name>
    <dbReference type="NCBI Taxonomy" id="1353952"/>
    <lineage>
        <taxon>Eukaryota</taxon>
        <taxon>Fungi</taxon>
        <taxon>Dikarya</taxon>
        <taxon>Basidiomycota</taxon>
        <taxon>Agaricomycotina</taxon>
        <taxon>Dacrymycetes</taxon>
        <taxon>Dacrymycetales</taxon>
        <taxon>Dacrymycetaceae</taxon>
        <taxon>Calocera</taxon>
    </lineage>
</organism>
<dbReference type="InterPro" id="IPR001810">
    <property type="entry name" value="F-box_dom"/>
</dbReference>
<proteinExistence type="predicted"/>
<dbReference type="SUPFAM" id="SSF52058">
    <property type="entry name" value="L domain-like"/>
    <property type="match status" value="1"/>
</dbReference>
<dbReference type="InParanoid" id="A0A165F652"/>
<dbReference type="Gene3D" id="3.80.10.10">
    <property type="entry name" value="Ribonuclease Inhibitor"/>
    <property type="match status" value="1"/>
</dbReference>
<name>A0A165F652_9BASI</name>
<accession>A0A165F652</accession>
<gene>
    <name evidence="3" type="ORF">CALCODRAFT_321159</name>
</gene>
<dbReference type="EMBL" id="KV423980">
    <property type="protein sequence ID" value="KZT56267.1"/>
    <property type="molecule type" value="Genomic_DNA"/>
</dbReference>
<evidence type="ECO:0000256" key="1">
    <source>
        <dbReference type="SAM" id="MobiDB-lite"/>
    </source>
</evidence>
<feature type="region of interest" description="Disordered" evidence="1">
    <location>
        <begin position="147"/>
        <end position="170"/>
    </location>
</feature>
<dbReference type="OrthoDB" id="10632403at2759"/>
<reference evidence="3 4" key="1">
    <citation type="journal article" date="2016" name="Mol. Biol. Evol.">
        <title>Comparative Genomics of Early-Diverging Mushroom-Forming Fungi Provides Insights into the Origins of Lignocellulose Decay Capabilities.</title>
        <authorList>
            <person name="Nagy L.G."/>
            <person name="Riley R."/>
            <person name="Tritt A."/>
            <person name="Adam C."/>
            <person name="Daum C."/>
            <person name="Floudas D."/>
            <person name="Sun H."/>
            <person name="Yadav J.S."/>
            <person name="Pangilinan J."/>
            <person name="Larsson K.H."/>
            <person name="Matsuura K."/>
            <person name="Barry K."/>
            <person name="Labutti K."/>
            <person name="Kuo R."/>
            <person name="Ohm R.A."/>
            <person name="Bhattacharya S.S."/>
            <person name="Shirouzu T."/>
            <person name="Yoshinaga Y."/>
            <person name="Martin F.M."/>
            <person name="Grigoriev I.V."/>
            <person name="Hibbett D.S."/>
        </authorList>
    </citation>
    <scope>NUCLEOTIDE SEQUENCE [LARGE SCALE GENOMIC DNA]</scope>
    <source>
        <strain evidence="3 4">HHB12733</strain>
    </source>
</reference>
<keyword evidence="4" id="KW-1185">Reference proteome</keyword>
<evidence type="ECO:0000313" key="3">
    <source>
        <dbReference type="EMBL" id="KZT56267.1"/>
    </source>
</evidence>
<dbReference type="Pfam" id="PF12937">
    <property type="entry name" value="F-box-like"/>
    <property type="match status" value="1"/>
</dbReference>
<dbReference type="SUPFAM" id="SSF81383">
    <property type="entry name" value="F-box domain"/>
    <property type="match status" value="1"/>
</dbReference>
<protein>
    <recommendedName>
        <fullName evidence="2">F-box domain-containing protein</fullName>
    </recommendedName>
</protein>
<sequence length="524" mass="58300">MLTPQQVLKIKHEQRRLRYLCVARTAVIRTLHRCLRSSSTSVGLTNQEAQQQLQAQARLRTLHLRKLSLLSARLFPISELPLEVLQHIFALLAQGQPGREERLRVVLMRVSRGWREAVLGTPELWQSVVLDYSSGNHQELGITHGRRRTGDASAFPPFEPRPHPPEQSVPASRPFTNPHLLKPFRFTVLSLTIHSTPPAAFLASLSSLSPGSLPTLKVLILLADERAGPGQERWVEALYTAAPGLRQLSIRGLYPLPLNLGTLRSLSLSRGQLTADDLSTIAELHSLHRLSLSAQDFPSPPLHPIRLHDLQCLTILLPPSSPHLPALLEALHTPSLKHLHYILPLPSRPTWGRPISAWQALAEQPWELQTLHLGMGGDSEEWAAQLGVLQALGGGLRTLVLKWMTIQRLMLAPLPALPALQELVILDFGAHSIVSSLVLLRFLNLLQPTSSKLKSLRVLSSVREKYKERKRYGSGELRGWREVGKRAEVWWSWDGGPFGGLEEGEEGEEGDRALSEGPGAAVWR</sequence>
<dbReference type="Proteomes" id="UP000076842">
    <property type="component" value="Unassembled WGS sequence"/>
</dbReference>
<evidence type="ECO:0000313" key="4">
    <source>
        <dbReference type="Proteomes" id="UP000076842"/>
    </source>
</evidence>
<dbReference type="AlphaFoldDB" id="A0A165F652"/>
<dbReference type="InterPro" id="IPR032675">
    <property type="entry name" value="LRR_dom_sf"/>
</dbReference>